<evidence type="ECO:0000256" key="14">
    <source>
        <dbReference type="PIRNR" id="PIRNR006439"/>
    </source>
</evidence>
<dbReference type="InterPro" id="IPR002880">
    <property type="entry name" value="Pyrv_Fd/Flavodoxin_OxRdtase_N"/>
</dbReference>
<evidence type="ECO:0000256" key="13">
    <source>
        <dbReference type="ARBA" id="ARBA00048332"/>
    </source>
</evidence>
<comment type="subunit">
    <text evidence="2">Heterodimer of the IorA and IorB subunits.</text>
</comment>
<evidence type="ECO:0000256" key="6">
    <source>
        <dbReference type="ARBA" id="ARBA00022485"/>
    </source>
</evidence>
<keyword evidence="9 14" id="KW-0560">Oxidoreductase</keyword>
<gene>
    <name evidence="17" type="ORF">F2Q65_09555</name>
</gene>
<dbReference type="GO" id="GO:0051539">
    <property type="term" value="F:4 iron, 4 sulfur cluster binding"/>
    <property type="evidence" value="ECO:0007669"/>
    <property type="project" value="UniProtKB-UniRule"/>
</dbReference>
<comment type="catalytic activity">
    <reaction evidence="13 14">
        <text>indole-3-pyruvate + 2 oxidized [2Fe-2S]-[ferredoxin] + CoA = (indol-3-yl)acetyl-CoA + 2 reduced [2Fe-2S]-[ferredoxin] + CO2 + H(+)</text>
        <dbReference type="Rhea" id="RHEA:12645"/>
        <dbReference type="Rhea" id="RHEA-COMP:10000"/>
        <dbReference type="Rhea" id="RHEA-COMP:10001"/>
        <dbReference type="ChEBI" id="CHEBI:15378"/>
        <dbReference type="ChEBI" id="CHEBI:16526"/>
        <dbReference type="ChEBI" id="CHEBI:17640"/>
        <dbReference type="ChEBI" id="CHEBI:33737"/>
        <dbReference type="ChEBI" id="CHEBI:33738"/>
        <dbReference type="ChEBI" id="CHEBI:57271"/>
        <dbReference type="ChEBI" id="CHEBI:57287"/>
        <dbReference type="EC" id="1.2.7.8"/>
    </reaction>
</comment>
<dbReference type="GO" id="GO:0044281">
    <property type="term" value="P:small molecule metabolic process"/>
    <property type="evidence" value="ECO:0007669"/>
    <property type="project" value="UniProtKB-ARBA"/>
</dbReference>
<evidence type="ECO:0000256" key="8">
    <source>
        <dbReference type="ARBA" id="ARBA00022982"/>
    </source>
</evidence>
<evidence type="ECO:0000259" key="16">
    <source>
        <dbReference type="Pfam" id="PF02775"/>
    </source>
</evidence>
<reference evidence="17 18" key="1">
    <citation type="submission" date="2019-09" db="EMBL/GenBank/DDBJ databases">
        <title>Whole-genome sequence of the purple sulfur bacterium Thiohalocapsa marina DSM 19078.</title>
        <authorList>
            <person name="Kyndt J.A."/>
            <person name="Meyer T.E."/>
        </authorList>
    </citation>
    <scope>NUCLEOTIDE SEQUENCE [LARGE SCALE GENOMIC DNA]</scope>
    <source>
        <strain evidence="17 18">DSM 19078</strain>
    </source>
</reference>
<dbReference type="SUPFAM" id="SSF52922">
    <property type="entry name" value="TK C-terminal domain-like"/>
    <property type="match status" value="1"/>
</dbReference>
<dbReference type="InterPro" id="IPR011766">
    <property type="entry name" value="TPP_enzyme_TPP-bd"/>
</dbReference>
<dbReference type="GO" id="GO:0046872">
    <property type="term" value="F:metal ion binding"/>
    <property type="evidence" value="ECO:0007669"/>
    <property type="project" value="UniProtKB-UniRule"/>
</dbReference>
<evidence type="ECO:0000259" key="15">
    <source>
        <dbReference type="Pfam" id="PF01855"/>
    </source>
</evidence>
<protein>
    <recommendedName>
        <fullName evidence="4 14">Indolepyruvate oxidoreductase subunit IorA</fullName>
        <shortName evidence="14">IOR</shortName>
        <ecNumber evidence="3 14">1.2.7.8</ecNumber>
    </recommendedName>
    <alternativeName>
        <fullName evidence="12 14">Indolepyruvate ferredoxin oxidoreductase subunit alpha</fullName>
    </alternativeName>
</protein>
<evidence type="ECO:0000256" key="11">
    <source>
        <dbReference type="ARBA" id="ARBA00023014"/>
    </source>
</evidence>
<dbReference type="EC" id="1.2.7.8" evidence="3 14"/>
<keyword evidence="10 14" id="KW-0408">Iron</keyword>
<feature type="domain" description="Pyruvate flavodoxin/ferredoxin oxidoreductase pyrimidine binding" evidence="15">
    <location>
        <begin position="16"/>
        <end position="173"/>
    </location>
</feature>
<dbReference type="GO" id="GO:0043805">
    <property type="term" value="F:indolepyruvate ferredoxin oxidoreductase activity"/>
    <property type="evidence" value="ECO:0007669"/>
    <property type="project" value="UniProtKB-UniRule"/>
</dbReference>
<keyword evidence="18" id="KW-1185">Reference proteome</keyword>
<evidence type="ECO:0000256" key="2">
    <source>
        <dbReference type="ARBA" id="ARBA00011238"/>
    </source>
</evidence>
<feature type="domain" description="Thiamine pyrophosphate enzyme TPP-binding" evidence="16">
    <location>
        <begin position="377"/>
        <end position="528"/>
    </location>
</feature>
<keyword evidence="8 14" id="KW-0249">Electron transport</keyword>
<organism evidence="17 18">
    <name type="scientific">Thiohalocapsa marina</name>
    <dbReference type="NCBI Taxonomy" id="424902"/>
    <lineage>
        <taxon>Bacteria</taxon>
        <taxon>Pseudomonadati</taxon>
        <taxon>Pseudomonadota</taxon>
        <taxon>Gammaproteobacteria</taxon>
        <taxon>Chromatiales</taxon>
        <taxon>Chromatiaceae</taxon>
        <taxon>Thiohalocapsa</taxon>
    </lineage>
</organism>
<dbReference type="PIRSF" id="PIRSF006439">
    <property type="entry name" value="Indolepyruvate_ferr_oxidored"/>
    <property type="match status" value="1"/>
</dbReference>
<dbReference type="OrthoDB" id="9803617at2"/>
<evidence type="ECO:0000256" key="3">
    <source>
        <dbReference type="ARBA" id="ARBA00012812"/>
    </source>
</evidence>
<name>A0A5M8FN62_9GAMM</name>
<evidence type="ECO:0000256" key="10">
    <source>
        <dbReference type="ARBA" id="ARBA00023004"/>
    </source>
</evidence>
<dbReference type="InterPro" id="IPR017721">
    <property type="entry name" value="IorA"/>
</dbReference>
<dbReference type="PANTHER" id="PTHR43710">
    <property type="entry name" value="2-HYDROXYACYL-COA LYASE"/>
    <property type="match status" value="1"/>
</dbReference>
<dbReference type="InterPro" id="IPR009014">
    <property type="entry name" value="Transketo_C/PFOR_II"/>
</dbReference>
<keyword evidence="7 14" id="KW-0479">Metal-binding</keyword>
<comment type="cofactor">
    <cofactor evidence="14">
        <name>[4Fe-4S] cluster</name>
        <dbReference type="ChEBI" id="CHEBI:49883"/>
    </cofactor>
    <text evidence="14">Binds 2 [4Fe-4S] clusters. In this family the first cluster has a non-standard and varying [4Fe-4S] binding motif CX(2)CX(2)CX(4-5)CP.</text>
</comment>
<evidence type="ECO:0000256" key="7">
    <source>
        <dbReference type="ARBA" id="ARBA00022723"/>
    </source>
</evidence>
<dbReference type="Proteomes" id="UP000322981">
    <property type="component" value="Unassembled WGS sequence"/>
</dbReference>
<dbReference type="SUPFAM" id="SSF52518">
    <property type="entry name" value="Thiamin diphosphate-binding fold (THDP-binding)"/>
    <property type="match status" value="2"/>
</dbReference>
<evidence type="ECO:0000256" key="4">
    <source>
        <dbReference type="ARBA" id="ARBA00017710"/>
    </source>
</evidence>
<dbReference type="CDD" id="cd07034">
    <property type="entry name" value="TPP_PYR_PFOR_IOR-alpha_like"/>
    <property type="match status" value="1"/>
</dbReference>
<dbReference type="PANTHER" id="PTHR43710:SF5">
    <property type="entry name" value="INDOLEPYRUVATE FERREDOXIN OXIDOREDUCTASE ALPHA SUBUNIT"/>
    <property type="match status" value="1"/>
</dbReference>
<evidence type="ECO:0000313" key="18">
    <source>
        <dbReference type="Proteomes" id="UP000322981"/>
    </source>
</evidence>
<dbReference type="FunFam" id="3.40.50.970:FF:000039">
    <property type="entry name" value="Indolepyruvate oxidoreductase subunit IorA"/>
    <property type="match status" value="1"/>
</dbReference>
<keyword evidence="5 14" id="KW-0813">Transport</keyword>
<evidence type="ECO:0000256" key="1">
    <source>
        <dbReference type="ARBA" id="ARBA00002995"/>
    </source>
</evidence>
<dbReference type="EMBL" id="VWXX01000012">
    <property type="protein sequence ID" value="KAA6185146.1"/>
    <property type="molecule type" value="Genomic_DNA"/>
</dbReference>
<evidence type="ECO:0000313" key="17">
    <source>
        <dbReference type="EMBL" id="KAA6185146.1"/>
    </source>
</evidence>
<evidence type="ECO:0000256" key="12">
    <source>
        <dbReference type="ARBA" id="ARBA00030514"/>
    </source>
</evidence>
<dbReference type="AlphaFoldDB" id="A0A5M8FN62"/>
<dbReference type="Pfam" id="PF01855">
    <property type="entry name" value="POR_N"/>
    <property type="match status" value="1"/>
</dbReference>
<evidence type="ECO:0000256" key="9">
    <source>
        <dbReference type="ARBA" id="ARBA00023002"/>
    </source>
</evidence>
<proteinExistence type="predicted"/>
<accession>A0A5M8FN62</accession>
<dbReference type="Gene3D" id="3.40.50.970">
    <property type="match status" value="2"/>
</dbReference>
<dbReference type="InterPro" id="IPR045025">
    <property type="entry name" value="HACL1-like"/>
</dbReference>
<comment type="caution">
    <text evidence="17">The sequence shown here is derived from an EMBL/GenBank/DDBJ whole genome shotgun (WGS) entry which is preliminary data.</text>
</comment>
<dbReference type="Pfam" id="PF02775">
    <property type="entry name" value="TPP_enzyme_C"/>
    <property type="match status" value="1"/>
</dbReference>
<dbReference type="InterPro" id="IPR029061">
    <property type="entry name" value="THDP-binding"/>
</dbReference>
<dbReference type="RefSeq" id="WP_150092782.1">
    <property type="nucleotide sequence ID" value="NZ_JBFUOH010000063.1"/>
</dbReference>
<sequence length="563" mass="60036">MTERLLLSGDEAVALGALHAGVRLGTGYPGTPSTEILEEFDRLGGRAQWSPNEKVALEVGIGSAFGGARTLVTMKHVGLNVAADALFTATYTDVEGGLVIVSADDPGMASSQNEQDNRHFARAAGAPMLEPSCSQEAYDFTRLAFDLSERWKIPVILRLTTRICHAKTVITPQPPVQGLREPSFRRDIPARVMIPAFAKPAHHRLRAKLAAIAEWNEAQGPLRIDEPERAADSPAKAGSPQGRQGRAPLGIVASGVAAVHAREAAPDARQLTIGLTWPLPLERIRAFADGVDRLLVIEEGDPLLVESLRGAGIGAEGKPEMYRFGELNVARVRRIIAGDRTPEPAPPVGKPPELCPGCSHRGVFEVLRDLDCIVAGDIGCYTLGVLPPFSAMDTCVCMGASIGVGLGLRHILPEEQARRVVSVIGDSTFVHSGLTGLAEMVYNPPPTGHVVLIVDNGTTAMTGQQEHPGTGRALDRSPTEQIRFEVVAEAMGVQNIHIVDAPRSGQTGAQQLEQLLRTLLAKSETSLVIAREPCVLAAPKIRLYEKAAAELRQPSSCAADIAD</sequence>
<comment type="function">
    <text evidence="1 14">Catalyzes the ferredoxin-dependent oxidative decarboxylation of arylpyruvates.</text>
</comment>
<dbReference type="GO" id="GO:0030976">
    <property type="term" value="F:thiamine pyrophosphate binding"/>
    <property type="evidence" value="ECO:0007669"/>
    <property type="project" value="InterPro"/>
</dbReference>
<dbReference type="CDD" id="cd02008">
    <property type="entry name" value="TPP_IOR_alpha"/>
    <property type="match status" value="1"/>
</dbReference>
<evidence type="ECO:0000256" key="5">
    <source>
        <dbReference type="ARBA" id="ARBA00022448"/>
    </source>
</evidence>
<keyword evidence="11 14" id="KW-0411">Iron-sulfur</keyword>
<keyword evidence="6 14" id="KW-0004">4Fe-4S</keyword>